<gene>
    <name evidence="9" type="ORF">SELMODRAFT_138766</name>
</gene>
<keyword evidence="4" id="KW-0032">Aminotransferase</keyword>
<dbReference type="Gene3D" id="3.90.1150.10">
    <property type="entry name" value="Aspartate Aminotransferase, domain 1"/>
    <property type="match status" value="1"/>
</dbReference>
<dbReference type="InterPro" id="IPR015424">
    <property type="entry name" value="PyrdxlP-dep_Trfase"/>
</dbReference>
<dbReference type="EMBL" id="GL377886">
    <property type="protein sequence ID" value="EFJ04408.1"/>
    <property type="molecule type" value="Genomic_DNA"/>
</dbReference>
<protein>
    <recommendedName>
        <fullName evidence="3">histidinol-phosphate transaminase</fullName>
        <ecNumber evidence="3">2.6.1.9</ecNumber>
    </recommendedName>
</protein>
<evidence type="ECO:0000256" key="5">
    <source>
        <dbReference type="ARBA" id="ARBA00022679"/>
    </source>
</evidence>
<comment type="pathway">
    <text evidence="2">Amino-acid biosynthesis; L-histidine biosynthesis; L-histidine from 5-phospho-alpha-D-ribose 1-diphosphate: step 7/9.</text>
</comment>
<keyword evidence="10" id="KW-1185">Reference proteome</keyword>
<comment type="catalytic activity">
    <reaction evidence="7">
        <text>L-histidinol phosphate + 2-oxoglutarate = 3-(imidazol-4-yl)-2-oxopropyl phosphate + L-glutamate</text>
        <dbReference type="Rhea" id="RHEA:23744"/>
        <dbReference type="ChEBI" id="CHEBI:16810"/>
        <dbReference type="ChEBI" id="CHEBI:29985"/>
        <dbReference type="ChEBI" id="CHEBI:57766"/>
        <dbReference type="ChEBI" id="CHEBI:57980"/>
        <dbReference type="EC" id="2.6.1.9"/>
    </reaction>
</comment>
<dbReference type="Pfam" id="PF00155">
    <property type="entry name" value="Aminotran_1_2"/>
    <property type="match status" value="1"/>
</dbReference>
<evidence type="ECO:0000256" key="7">
    <source>
        <dbReference type="ARBA" id="ARBA00047481"/>
    </source>
</evidence>
<comment type="cofactor">
    <cofactor evidence="1">
        <name>pyridoxal 5'-phosphate</name>
        <dbReference type="ChEBI" id="CHEBI:597326"/>
    </cofactor>
</comment>
<dbReference type="PANTHER" id="PTHR42885">
    <property type="entry name" value="HISTIDINOL-PHOSPHATE AMINOTRANSFERASE-RELATED"/>
    <property type="match status" value="1"/>
</dbReference>
<dbReference type="Gene3D" id="3.40.640.10">
    <property type="entry name" value="Type I PLP-dependent aspartate aminotransferase-like (Major domain)"/>
    <property type="match status" value="1"/>
</dbReference>
<dbReference type="SUPFAM" id="SSF53383">
    <property type="entry name" value="PLP-dependent transferases"/>
    <property type="match status" value="1"/>
</dbReference>
<dbReference type="InterPro" id="IPR015421">
    <property type="entry name" value="PyrdxlP-dep_Trfase_major"/>
</dbReference>
<evidence type="ECO:0000256" key="6">
    <source>
        <dbReference type="ARBA" id="ARBA00022898"/>
    </source>
</evidence>
<evidence type="ECO:0000259" key="8">
    <source>
        <dbReference type="Pfam" id="PF00155"/>
    </source>
</evidence>
<evidence type="ECO:0000256" key="1">
    <source>
        <dbReference type="ARBA" id="ARBA00001933"/>
    </source>
</evidence>
<keyword evidence="5" id="KW-0808">Transferase</keyword>
<dbReference type="EC" id="2.6.1.9" evidence="3"/>
<dbReference type="HOGENOM" id="CLU_128566_0_0_1"/>
<organism evidence="10">
    <name type="scientific">Selaginella moellendorffii</name>
    <name type="common">Spikemoss</name>
    <dbReference type="NCBI Taxonomy" id="88036"/>
    <lineage>
        <taxon>Eukaryota</taxon>
        <taxon>Viridiplantae</taxon>
        <taxon>Streptophyta</taxon>
        <taxon>Embryophyta</taxon>
        <taxon>Tracheophyta</taxon>
        <taxon>Lycopodiopsida</taxon>
        <taxon>Selaginellales</taxon>
        <taxon>Selaginellaceae</taxon>
        <taxon>Selaginella</taxon>
    </lineage>
</organism>
<dbReference type="GO" id="GO:0030170">
    <property type="term" value="F:pyridoxal phosphate binding"/>
    <property type="evidence" value="ECO:0007669"/>
    <property type="project" value="InterPro"/>
</dbReference>
<dbReference type="STRING" id="88036.D8TG05"/>
<dbReference type="Gramene" id="EFJ04408">
    <property type="protein sequence ID" value="EFJ04408"/>
    <property type="gene ID" value="SELMODRAFT_138766"/>
</dbReference>
<feature type="domain" description="Aminotransferase class I/classII large" evidence="8">
    <location>
        <begin position="40"/>
        <end position="179"/>
    </location>
</feature>
<feature type="non-terminal residue" evidence="9">
    <location>
        <position position="1"/>
    </location>
</feature>
<evidence type="ECO:0000313" key="10">
    <source>
        <dbReference type="Proteomes" id="UP000001514"/>
    </source>
</evidence>
<name>D8TG05_SELML</name>
<proteinExistence type="predicted"/>
<evidence type="ECO:0000256" key="4">
    <source>
        <dbReference type="ARBA" id="ARBA00022576"/>
    </source>
</evidence>
<reference evidence="9 10" key="1">
    <citation type="journal article" date="2011" name="Science">
        <title>The Selaginella genome identifies genetic changes associated with the evolution of vascular plants.</title>
        <authorList>
            <person name="Banks J.A."/>
            <person name="Nishiyama T."/>
            <person name="Hasebe M."/>
            <person name="Bowman J.L."/>
            <person name="Gribskov M."/>
            <person name="dePamphilis C."/>
            <person name="Albert V.A."/>
            <person name="Aono N."/>
            <person name="Aoyama T."/>
            <person name="Ambrose B.A."/>
            <person name="Ashton N.W."/>
            <person name="Axtell M.J."/>
            <person name="Barker E."/>
            <person name="Barker M.S."/>
            <person name="Bennetzen J.L."/>
            <person name="Bonawitz N.D."/>
            <person name="Chapple C."/>
            <person name="Cheng C."/>
            <person name="Correa L.G."/>
            <person name="Dacre M."/>
            <person name="DeBarry J."/>
            <person name="Dreyer I."/>
            <person name="Elias M."/>
            <person name="Engstrom E.M."/>
            <person name="Estelle M."/>
            <person name="Feng L."/>
            <person name="Finet C."/>
            <person name="Floyd S.K."/>
            <person name="Frommer W.B."/>
            <person name="Fujita T."/>
            <person name="Gramzow L."/>
            <person name="Gutensohn M."/>
            <person name="Harholt J."/>
            <person name="Hattori M."/>
            <person name="Heyl A."/>
            <person name="Hirai T."/>
            <person name="Hiwatashi Y."/>
            <person name="Ishikawa M."/>
            <person name="Iwata M."/>
            <person name="Karol K.G."/>
            <person name="Koehler B."/>
            <person name="Kolukisaoglu U."/>
            <person name="Kubo M."/>
            <person name="Kurata T."/>
            <person name="Lalonde S."/>
            <person name="Li K."/>
            <person name="Li Y."/>
            <person name="Litt A."/>
            <person name="Lyons E."/>
            <person name="Manning G."/>
            <person name="Maruyama T."/>
            <person name="Michael T.P."/>
            <person name="Mikami K."/>
            <person name="Miyazaki S."/>
            <person name="Morinaga S."/>
            <person name="Murata T."/>
            <person name="Mueller-Roeber B."/>
            <person name="Nelson D.R."/>
            <person name="Obara M."/>
            <person name="Oguri Y."/>
            <person name="Olmstead R.G."/>
            <person name="Onodera N."/>
            <person name="Petersen B.L."/>
            <person name="Pils B."/>
            <person name="Prigge M."/>
            <person name="Rensing S.A."/>
            <person name="Riano-Pachon D.M."/>
            <person name="Roberts A.W."/>
            <person name="Sato Y."/>
            <person name="Scheller H.V."/>
            <person name="Schulz B."/>
            <person name="Schulz C."/>
            <person name="Shakirov E.V."/>
            <person name="Shibagaki N."/>
            <person name="Shinohara N."/>
            <person name="Shippen D.E."/>
            <person name="Soerensen I."/>
            <person name="Sotooka R."/>
            <person name="Sugimoto N."/>
            <person name="Sugita M."/>
            <person name="Sumikawa N."/>
            <person name="Tanurdzic M."/>
            <person name="Theissen G."/>
            <person name="Ulvskov P."/>
            <person name="Wakazuki S."/>
            <person name="Weng J.K."/>
            <person name="Willats W.W."/>
            <person name="Wipf D."/>
            <person name="Wolf P.G."/>
            <person name="Yang L."/>
            <person name="Zimmer A.D."/>
            <person name="Zhu Q."/>
            <person name="Mitros T."/>
            <person name="Hellsten U."/>
            <person name="Loque D."/>
            <person name="Otillar R."/>
            <person name="Salamov A."/>
            <person name="Schmutz J."/>
            <person name="Shapiro H."/>
            <person name="Lindquist E."/>
            <person name="Lucas S."/>
            <person name="Rokhsar D."/>
            <person name="Grigoriev I.V."/>
        </authorList>
    </citation>
    <scope>NUCLEOTIDE SEQUENCE [LARGE SCALE GENOMIC DNA]</scope>
</reference>
<keyword evidence="6" id="KW-0663">Pyridoxal phosphate</keyword>
<evidence type="ECO:0000313" key="9">
    <source>
        <dbReference type="EMBL" id="EFJ04408.1"/>
    </source>
</evidence>
<evidence type="ECO:0000256" key="2">
    <source>
        <dbReference type="ARBA" id="ARBA00005011"/>
    </source>
</evidence>
<dbReference type="KEGG" id="smo:SELMODRAFT_138766"/>
<dbReference type="InParanoid" id="D8TG05"/>
<accession>D8TG05</accession>
<dbReference type="InterPro" id="IPR004839">
    <property type="entry name" value="Aminotransferase_I/II_large"/>
</dbReference>
<sequence length="180" mass="19700">AFIWKHLLGLAPSKTIEPLEVRFFLLCPEFSSPLGRSPKEIVKLDANENLYGPPPEVCRFLVCLILGRNGLSKHLDPESRRLRAALSEASGPSMDYILAGCGADELIDLIMCCTLEGGDKIVDCPPTLTMYAFDAAVSVIKGLVCDSIFFGLFFTNSWYRAEGALSKDDLLTSPNNPDGR</sequence>
<dbReference type="eggNOG" id="KOG0633">
    <property type="taxonomic scope" value="Eukaryota"/>
</dbReference>
<dbReference type="Proteomes" id="UP000001514">
    <property type="component" value="Unassembled WGS sequence"/>
</dbReference>
<dbReference type="PANTHER" id="PTHR42885:SF2">
    <property type="entry name" value="HISTIDINOL-PHOSPHATE AMINOTRANSFERASE"/>
    <property type="match status" value="1"/>
</dbReference>
<dbReference type="InterPro" id="IPR015422">
    <property type="entry name" value="PyrdxlP-dep_Trfase_small"/>
</dbReference>
<evidence type="ECO:0000256" key="3">
    <source>
        <dbReference type="ARBA" id="ARBA00012748"/>
    </source>
</evidence>
<dbReference type="GO" id="GO:0004400">
    <property type="term" value="F:histidinol-phosphate transaminase activity"/>
    <property type="evidence" value="ECO:0007669"/>
    <property type="project" value="UniProtKB-EC"/>
</dbReference>
<dbReference type="AlphaFoldDB" id="D8TG05"/>